<protein>
    <submittedName>
        <fullName evidence="1">Uncharacterized protein</fullName>
    </submittedName>
</protein>
<gene>
    <name evidence="1" type="ORF">KKR91_01795</name>
</gene>
<dbReference type="KEGG" id="ajg:KKR91_01795"/>
<evidence type="ECO:0000313" key="1">
    <source>
        <dbReference type="EMBL" id="QWC10413.1"/>
    </source>
</evidence>
<dbReference type="AlphaFoldDB" id="A0A975R1C4"/>
<proteinExistence type="predicted"/>
<evidence type="ECO:0000313" key="2">
    <source>
        <dbReference type="Proteomes" id="UP000676885"/>
    </source>
</evidence>
<dbReference type="Proteomes" id="UP000676885">
    <property type="component" value="Chromosome"/>
</dbReference>
<dbReference type="RefSeq" id="WP_210231395.1">
    <property type="nucleotide sequence ID" value="NZ_CP076022.1"/>
</dbReference>
<name>A0A975R1C4_9MICC</name>
<accession>A0A975R1C4</accession>
<reference evidence="1 2" key="1">
    <citation type="submission" date="2021-05" db="EMBL/GenBank/DDBJ databases">
        <title>Novel species in genus Arthrobacter.</title>
        <authorList>
            <person name="Zhang G."/>
        </authorList>
    </citation>
    <scope>NUCLEOTIDE SEQUENCE [LARGE SCALE GENOMIC DNA]</scope>
    <source>
        <strain evidence="2">zg-ZUI227</strain>
    </source>
</reference>
<dbReference type="EMBL" id="CP076022">
    <property type="protein sequence ID" value="QWC10413.1"/>
    <property type="molecule type" value="Genomic_DNA"/>
</dbReference>
<sequence length="101" mass="11141">MPSFRAQLNITGLKPGAAPEAVMETAAAALASSHHVEANQLDIVAGIPRITLRFMVPDNEWSMENSQAKRAAATMRHAVEEIADAERLQVLRRQRGRWVPL</sequence>
<organism evidence="1 2">
    <name type="scientific">Arthrobacter jiangjiafuii</name>
    <dbReference type="NCBI Taxonomy" id="2817475"/>
    <lineage>
        <taxon>Bacteria</taxon>
        <taxon>Bacillati</taxon>
        <taxon>Actinomycetota</taxon>
        <taxon>Actinomycetes</taxon>
        <taxon>Micrococcales</taxon>
        <taxon>Micrococcaceae</taxon>
        <taxon>Arthrobacter</taxon>
    </lineage>
</organism>
<keyword evidence="2" id="KW-1185">Reference proteome</keyword>